<keyword evidence="1" id="KW-1133">Transmembrane helix</keyword>
<dbReference type="AlphaFoldDB" id="A0A1E9PJW7"/>
<feature type="transmembrane region" description="Helical" evidence="1">
    <location>
        <begin position="37"/>
        <end position="64"/>
    </location>
</feature>
<dbReference type="Proteomes" id="UP000250354">
    <property type="component" value="Chromosome"/>
</dbReference>
<feature type="transmembrane region" description="Helical" evidence="1">
    <location>
        <begin position="76"/>
        <end position="94"/>
    </location>
</feature>
<evidence type="ECO:0000313" key="2">
    <source>
        <dbReference type="EMBL" id="MCY3087186.1"/>
    </source>
</evidence>
<reference evidence="3 4" key="1">
    <citation type="journal article" date="2020" name="J. Bacteriol.">
        <title>Aerococcus urinae Isolated from Women with Lower Urinary Tract Symptoms: In Vitro Aggregation and Genome Analysis.</title>
        <authorList>
            <person name="Hilt E.E."/>
            <person name="Putonti C."/>
            <person name="Thomas-White K."/>
            <person name="Lewis A.L."/>
            <person name="Visick K.L."/>
            <person name="Gilbert N.M."/>
            <person name="Wolfe A.J."/>
        </authorList>
    </citation>
    <scope>NUCLEOTIDE SEQUENCE [LARGE SCALE GENOMIC DNA]</scope>
    <source>
        <strain evidence="3 4">UMB1016</strain>
    </source>
</reference>
<dbReference type="Proteomes" id="UP001069047">
    <property type="component" value="Unassembled WGS sequence"/>
</dbReference>
<keyword evidence="1" id="KW-0472">Membrane</keyword>
<feature type="transmembrane region" description="Helical" evidence="1">
    <location>
        <begin position="157"/>
        <end position="186"/>
    </location>
</feature>
<keyword evidence="1" id="KW-0812">Transmembrane</keyword>
<organism evidence="2 5">
    <name type="scientific">Aerococcus mictus</name>
    <dbReference type="NCBI Taxonomy" id="2976810"/>
    <lineage>
        <taxon>Bacteria</taxon>
        <taxon>Bacillati</taxon>
        <taxon>Bacillota</taxon>
        <taxon>Bacilli</taxon>
        <taxon>Lactobacillales</taxon>
        <taxon>Aerococcaceae</taxon>
        <taxon>Aerococcus</taxon>
    </lineage>
</organism>
<feature type="transmembrane region" description="Helical" evidence="1">
    <location>
        <begin position="124"/>
        <end position="151"/>
    </location>
</feature>
<dbReference type="EMBL" id="CP145132">
    <property type="protein sequence ID" value="WWC55433.1"/>
    <property type="molecule type" value="Genomic_DNA"/>
</dbReference>
<accession>A0A1E9PJW7</accession>
<feature type="transmembrane region" description="Helical" evidence="1">
    <location>
        <begin position="207"/>
        <end position="227"/>
    </location>
</feature>
<accession>A0A9Q4DC89</accession>
<gene>
    <name evidence="3" type="ORF">DBT44_0003750</name>
    <name evidence="2" type="ORF">ODY61_03510</name>
</gene>
<evidence type="ECO:0000313" key="5">
    <source>
        <dbReference type="Proteomes" id="UP001069047"/>
    </source>
</evidence>
<reference evidence="2" key="2">
    <citation type="submission" date="2022-09" db="EMBL/GenBank/DDBJ databases">
        <title>Aerococcus urinae taxonomy study.</title>
        <authorList>
            <person name="Christensen J."/>
            <person name="Senneby E."/>
        </authorList>
    </citation>
    <scope>NUCLEOTIDE SEQUENCE</scope>
    <source>
        <strain evidence="2">LUND-41-B12</strain>
    </source>
</reference>
<name>A0A1E9PJW7_9LACT</name>
<dbReference type="RefSeq" id="WP_083300447.1">
    <property type="nucleotide sequence ID" value="NZ_CAJHLG010000007.1"/>
</dbReference>
<dbReference type="EMBL" id="JAOTMY010000001">
    <property type="protein sequence ID" value="MCY3087186.1"/>
    <property type="molecule type" value="Genomic_DNA"/>
</dbReference>
<protein>
    <submittedName>
        <fullName evidence="2">Uncharacterized protein</fullName>
    </submittedName>
</protein>
<evidence type="ECO:0000313" key="3">
    <source>
        <dbReference type="EMBL" id="WWC55433.1"/>
    </source>
</evidence>
<reference evidence="3" key="3">
    <citation type="submission" date="2024-02" db="EMBL/GenBank/DDBJ databases">
        <authorList>
            <person name="Choi B."/>
        </authorList>
    </citation>
    <scope>NUCLEOTIDE SEQUENCE</scope>
    <source>
        <strain evidence="3">UMB1016</strain>
    </source>
</reference>
<evidence type="ECO:0000313" key="4">
    <source>
        <dbReference type="Proteomes" id="UP000250354"/>
    </source>
</evidence>
<proteinExistence type="predicted"/>
<sequence>MQVVVVTLIAGLSDGLNPIALIQQFILQSKTKSKHSILYYIFGIGITNFIFGCLYYFGLAQIIADIGLTLHQKFPLFLPIILLFLGFYLMRKAYQMYFKTNKKEKISNESISKTEGGKLNPIQLFLTGVISCLAELTSAAPYIAYLTYLIFIDINPAFAFLLILFYNLFLFNWPLFLMYFASVFFHSSLLRIYNKISGVLDFFINKILPILLVIIGIFLIVLALRIYGLKDFLFF</sequence>
<keyword evidence="4" id="KW-1185">Reference proteome</keyword>
<evidence type="ECO:0000256" key="1">
    <source>
        <dbReference type="SAM" id="Phobius"/>
    </source>
</evidence>